<feature type="region of interest" description="Disordered" evidence="1">
    <location>
        <begin position="77"/>
        <end position="98"/>
    </location>
</feature>
<dbReference type="AlphaFoldDB" id="A0A8T0W7Y9"/>
<dbReference type="Pfam" id="PF10184">
    <property type="entry name" value="DUF2358"/>
    <property type="match status" value="1"/>
</dbReference>
<keyword evidence="3" id="KW-1185">Reference proteome</keyword>
<evidence type="ECO:0000256" key="1">
    <source>
        <dbReference type="SAM" id="MobiDB-lite"/>
    </source>
</evidence>
<dbReference type="Proteomes" id="UP000823388">
    <property type="component" value="Chromosome 2K"/>
</dbReference>
<evidence type="ECO:0000313" key="3">
    <source>
        <dbReference type="Proteomes" id="UP000823388"/>
    </source>
</evidence>
<protein>
    <submittedName>
        <fullName evidence="2">Uncharacterized protein</fullName>
    </submittedName>
</protein>
<feature type="region of interest" description="Disordered" evidence="1">
    <location>
        <begin position="1"/>
        <end position="54"/>
    </location>
</feature>
<accession>A0A8T0W7Y9</accession>
<name>A0A8T0W7Y9_PANVG</name>
<dbReference type="PANTHER" id="PTHR34123">
    <property type="entry name" value="OS04G0578200 PROTEIN"/>
    <property type="match status" value="1"/>
</dbReference>
<reference evidence="2 3" key="1">
    <citation type="submission" date="2020-05" db="EMBL/GenBank/DDBJ databases">
        <title>WGS assembly of Panicum virgatum.</title>
        <authorList>
            <person name="Lovell J.T."/>
            <person name="Jenkins J."/>
            <person name="Shu S."/>
            <person name="Juenger T.E."/>
            <person name="Schmutz J."/>
        </authorList>
    </citation>
    <scope>NUCLEOTIDE SEQUENCE [LARGE SCALE GENOMIC DNA]</scope>
    <source>
        <strain evidence="3">cv. AP13</strain>
    </source>
</reference>
<dbReference type="InterPro" id="IPR018790">
    <property type="entry name" value="DUF2358"/>
</dbReference>
<dbReference type="EMBL" id="CM029039">
    <property type="protein sequence ID" value="KAG2640763.1"/>
    <property type="molecule type" value="Genomic_DNA"/>
</dbReference>
<gene>
    <name evidence="2" type="ORF">PVAP13_2KG118000</name>
</gene>
<evidence type="ECO:0000313" key="2">
    <source>
        <dbReference type="EMBL" id="KAG2640763.1"/>
    </source>
</evidence>
<organism evidence="2 3">
    <name type="scientific">Panicum virgatum</name>
    <name type="common">Blackwell switchgrass</name>
    <dbReference type="NCBI Taxonomy" id="38727"/>
    <lineage>
        <taxon>Eukaryota</taxon>
        <taxon>Viridiplantae</taxon>
        <taxon>Streptophyta</taxon>
        <taxon>Embryophyta</taxon>
        <taxon>Tracheophyta</taxon>
        <taxon>Spermatophyta</taxon>
        <taxon>Magnoliopsida</taxon>
        <taxon>Liliopsida</taxon>
        <taxon>Poales</taxon>
        <taxon>Poaceae</taxon>
        <taxon>PACMAD clade</taxon>
        <taxon>Panicoideae</taxon>
        <taxon>Panicodae</taxon>
        <taxon>Paniceae</taxon>
        <taxon>Panicinae</taxon>
        <taxon>Panicum</taxon>
        <taxon>Panicum sect. Hiantes</taxon>
    </lineage>
</organism>
<proteinExistence type="predicted"/>
<comment type="caution">
    <text evidence="2">The sequence shown here is derived from an EMBL/GenBank/DDBJ whole genome shotgun (WGS) entry which is preliminary data.</text>
</comment>
<dbReference type="PANTHER" id="PTHR34123:SF4">
    <property type="entry name" value="PHOSPHORIBOSYLTRANSFERASE-LIKE PROTEIN, PUTATIVE (DUF2358)-RELATED"/>
    <property type="match status" value="1"/>
</dbReference>
<sequence>MMAPSPAAGPAPAWPSSSHLRRAGGVLQPISGSRVPLQGPRRRHRRLPGGVVRAAPDAPPVVRAAVGAVTELLRTIAPNKTPRDAAEQGEAPDPPPCGSVEDVLALLEDDYRRAYFLTGDFTPGIYTEDCLFEDPTIKFRGLSRYSQNLDLLVPFFDSPSLELENIEKDIFEASLEAFDCD</sequence>